<sequence length="134" mass="14906">MHAEKRSPVDGVVKIFPAGRELSALGEDKCLNDDKSPRKCEENGGNGKNTEETTAQIKWIRPDLPSRCTWRPGAPMSESPHSQPPRTGPPIILPSILGHIGYTPLVHLNKIPKEFGLKCEMREYNLTSHKETVI</sequence>
<feature type="compositionally biased region" description="Basic and acidic residues" evidence="1">
    <location>
        <begin position="27"/>
        <end position="42"/>
    </location>
</feature>
<name>A0ABV0XDW3_9TELE</name>
<gene>
    <name evidence="2" type="ORF">AMECASPLE_011384</name>
</gene>
<organism evidence="2 3">
    <name type="scientific">Ameca splendens</name>
    <dbReference type="NCBI Taxonomy" id="208324"/>
    <lineage>
        <taxon>Eukaryota</taxon>
        <taxon>Metazoa</taxon>
        <taxon>Chordata</taxon>
        <taxon>Craniata</taxon>
        <taxon>Vertebrata</taxon>
        <taxon>Euteleostomi</taxon>
        <taxon>Actinopterygii</taxon>
        <taxon>Neopterygii</taxon>
        <taxon>Teleostei</taxon>
        <taxon>Neoteleostei</taxon>
        <taxon>Acanthomorphata</taxon>
        <taxon>Ovalentaria</taxon>
        <taxon>Atherinomorphae</taxon>
        <taxon>Cyprinodontiformes</taxon>
        <taxon>Goodeidae</taxon>
        <taxon>Ameca</taxon>
    </lineage>
</organism>
<reference evidence="2 3" key="1">
    <citation type="submission" date="2021-06" db="EMBL/GenBank/DDBJ databases">
        <authorList>
            <person name="Palmer J.M."/>
        </authorList>
    </citation>
    <scope>NUCLEOTIDE SEQUENCE [LARGE SCALE GENOMIC DNA]</scope>
    <source>
        <strain evidence="2 3">AS_MEX2019</strain>
        <tissue evidence="2">Muscle</tissue>
    </source>
</reference>
<evidence type="ECO:0000256" key="1">
    <source>
        <dbReference type="SAM" id="MobiDB-lite"/>
    </source>
</evidence>
<protein>
    <submittedName>
        <fullName evidence="2">Uncharacterized protein</fullName>
    </submittedName>
</protein>
<accession>A0ABV0XDW3</accession>
<feature type="compositionally biased region" description="Pro residues" evidence="1">
    <location>
        <begin position="82"/>
        <end position="92"/>
    </location>
</feature>
<feature type="region of interest" description="Disordered" evidence="1">
    <location>
        <begin position="27"/>
        <end position="92"/>
    </location>
</feature>
<dbReference type="Proteomes" id="UP001469553">
    <property type="component" value="Unassembled WGS sequence"/>
</dbReference>
<keyword evidence="3" id="KW-1185">Reference proteome</keyword>
<evidence type="ECO:0000313" key="2">
    <source>
        <dbReference type="EMBL" id="MEQ2279627.1"/>
    </source>
</evidence>
<comment type="caution">
    <text evidence="2">The sequence shown here is derived from an EMBL/GenBank/DDBJ whole genome shotgun (WGS) entry which is preliminary data.</text>
</comment>
<proteinExistence type="predicted"/>
<dbReference type="EMBL" id="JAHRIP010000685">
    <property type="protein sequence ID" value="MEQ2279627.1"/>
    <property type="molecule type" value="Genomic_DNA"/>
</dbReference>
<evidence type="ECO:0000313" key="3">
    <source>
        <dbReference type="Proteomes" id="UP001469553"/>
    </source>
</evidence>